<sequence>MIWQLPTMESFLLVAGKDIPYNKGYKRAFGTIIKTGDQEKAEYWLKHLLARSKNNRNFKKLEKLEEELL</sequence>
<dbReference type="Proteomes" id="UP000247150">
    <property type="component" value="Unassembled WGS sequence"/>
</dbReference>
<name>A0A2V2ZN78_9BACI</name>
<proteinExistence type="predicted"/>
<comment type="caution">
    <text evidence="1">The sequence shown here is derived from an EMBL/GenBank/DDBJ whole genome shotgun (WGS) entry which is preliminary data.</text>
</comment>
<evidence type="ECO:0000313" key="1">
    <source>
        <dbReference type="EMBL" id="PWW25750.1"/>
    </source>
</evidence>
<dbReference type="EMBL" id="QGTW01000012">
    <property type="protein sequence ID" value="PWW25750.1"/>
    <property type="molecule type" value="Genomic_DNA"/>
</dbReference>
<protein>
    <submittedName>
        <fullName evidence="1">Uncharacterized protein</fullName>
    </submittedName>
</protein>
<accession>A0A2V2ZN78</accession>
<gene>
    <name evidence="1" type="ORF">DFO73_11242</name>
</gene>
<evidence type="ECO:0000313" key="2">
    <source>
        <dbReference type="Proteomes" id="UP000247150"/>
    </source>
</evidence>
<dbReference type="AlphaFoldDB" id="A0A2V2ZN78"/>
<reference evidence="1 2" key="1">
    <citation type="submission" date="2018-05" db="EMBL/GenBank/DDBJ databases">
        <title>Freshwater and sediment microbial communities from various areas in North America, analyzing microbe dynamics in response to fracking.</title>
        <authorList>
            <person name="Lamendella R."/>
        </authorList>
    </citation>
    <scope>NUCLEOTIDE SEQUENCE [LARGE SCALE GENOMIC DNA]</scope>
    <source>
        <strain evidence="1 2">15_TX</strain>
    </source>
</reference>
<organism evidence="1 2">
    <name type="scientific">Cytobacillus oceanisediminis</name>
    <dbReference type="NCBI Taxonomy" id="665099"/>
    <lineage>
        <taxon>Bacteria</taxon>
        <taxon>Bacillati</taxon>
        <taxon>Bacillota</taxon>
        <taxon>Bacilli</taxon>
        <taxon>Bacillales</taxon>
        <taxon>Bacillaceae</taxon>
        <taxon>Cytobacillus</taxon>
    </lineage>
</organism>